<dbReference type="OrthoDB" id="6140671at2759"/>
<evidence type="ECO:0000256" key="2">
    <source>
        <dbReference type="ARBA" id="ARBA00022692"/>
    </source>
</evidence>
<reference evidence="6 7" key="1">
    <citation type="submission" date="2020-08" db="EMBL/GenBank/DDBJ databases">
        <authorList>
            <person name="Hejnol A."/>
        </authorList>
    </citation>
    <scope>NUCLEOTIDE SEQUENCE [LARGE SCALE GENOMIC DNA]</scope>
</reference>
<dbReference type="PANTHER" id="PTHR21284">
    <property type="entry name" value="EG:80H7.2 PROTEIN"/>
    <property type="match status" value="1"/>
</dbReference>
<comment type="subcellular location">
    <subcellularLocation>
        <location evidence="1">Membrane</location>
        <topology evidence="1">Multi-pass membrane protein</topology>
    </subcellularLocation>
</comment>
<proteinExistence type="predicted"/>
<dbReference type="InterPro" id="IPR004031">
    <property type="entry name" value="PMP22/EMP/MP20/Claudin"/>
</dbReference>
<accession>A0A7I8VTC0</accession>
<feature type="transmembrane region" description="Helical" evidence="5">
    <location>
        <begin position="86"/>
        <end position="109"/>
    </location>
</feature>
<evidence type="ECO:0000256" key="5">
    <source>
        <dbReference type="SAM" id="Phobius"/>
    </source>
</evidence>
<organism evidence="6 7">
    <name type="scientific">Dimorphilus gyrociliatus</name>
    <dbReference type="NCBI Taxonomy" id="2664684"/>
    <lineage>
        <taxon>Eukaryota</taxon>
        <taxon>Metazoa</taxon>
        <taxon>Spiralia</taxon>
        <taxon>Lophotrochozoa</taxon>
        <taxon>Annelida</taxon>
        <taxon>Polychaeta</taxon>
        <taxon>Polychaeta incertae sedis</taxon>
        <taxon>Dinophilidae</taxon>
        <taxon>Dimorphilus</taxon>
    </lineage>
</organism>
<dbReference type="Gene3D" id="1.20.140.150">
    <property type="match status" value="1"/>
</dbReference>
<protein>
    <submittedName>
        <fullName evidence="6">DgyrCDS7463</fullName>
    </submittedName>
</protein>
<keyword evidence="3 5" id="KW-1133">Transmembrane helix</keyword>
<name>A0A7I8VTC0_9ANNE</name>
<dbReference type="Proteomes" id="UP000549394">
    <property type="component" value="Unassembled WGS sequence"/>
</dbReference>
<dbReference type="AlphaFoldDB" id="A0A7I8VTC0"/>
<evidence type="ECO:0000256" key="4">
    <source>
        <dbReference type="ARBA" id="ARBA00023136"/>
    </source>
</evidence>
<sequence length="209" mass="23519">MVHRSPYYLALGLMILSLVLCGVAYGTGHWYIGGGHDNKFERLGLWEACFNGYEHTSDYIGKAYYGCWWMFHKEYSYVRGWMMPSWFISVQSLMSFAVVFEILSVVVLIKVGKSTGHDKAPLIACGLTIINTFCIAVSVIVFGVMIGEDRTWMPRFDLDYLGWSFGLAVLSGFFSAFAAISICTYTLMLKYEALPKYDESTASLKGYPA</sequence>
<dbReference type="EMBL" id="CAJFCJ010000009">
    <property type="protein sequence ID" value="CAD5118784.1"/>
    <property type="molecule type" value="Genomic_DNA"/>
</dbReference>
<keyword evidence="2 5" id="KW-0812">Transmembrane</keyword>
<feature type="transmembrane region" description="Helical" evidence="5">
    <location>
        <begin position="7"/>
        <end position="32"/>
    </location>
</feature>
<evidence type="ECO:0000256" key="3">
    <source>
        <dbReference type="ARBA" id="ARBA00022989"/>
    </source>
</evidence>
<feature type="transmembrane region" description="Helical" evidence="5">
    <location>
        <begin position="165"/>
        <end position="187"/>
    </location>
</feature>
<keyword evidence="4 5" id="KW-0472">Membrane</keyword>
<keyword evidence="7" id="KW-1185">Reference proteome</keyword>
<dbReference type="GO" id="GO:0016020">
    <property type="term" value="C:membrane"/>
    <property type="evidence" value="ECO:0007669"/>
    <property type="project" value="UniProtKB-SubCell"/>
</dbReference>
<gene>
    <name evidence="6" type="ORF">DGYR_LOCUS7106</name>
</gene>
<dbReference type="PANTHER" id="PTHR21284:SF12">
    <property type="entry name" value="EG:80H7.2 PROTEIN"/>
    <property type="match status" value="1"/>
</dbReference>
<feature type="transmembrane region" description="Helical" evidence="5">
    <location>
        <begin position="121"/>
        <end position="145"/>
    </location>
</feature>
<comment type="caution">
    <text evidence="6">The sequence shown here is derived from an EMBL/GenBank/DDBJ whole genome shotgun (WGS) entry which is preliminary data.</text>
</comment>
<evidence type="ECO:0000313" key="6">
    <source>
        <dbReference type="EMBL" id="CAD5118784.1"/>
    </source>
</evidence>
<evidence type="ECO:0000313" key="7">
    <source>
        <dbReference type="Proteomes" id="UP000549394"/>
    </source>
</evidence>
<dbReference type="Pfam" id="PF13903">
    <property type="entry name" value="Claudin_2"/>
    <property type="match status" value="1"/>
</dbReference>
<evidence type="ECO:0000256" key="1">
    <source>
        <dbReference type="ARBA" id="ARBA00004141"/>
    </source>
</evidence>